<reference evidence="3" key="1">
    <citation type="submission" date="2025-08" db="UniProtKB">
        <authorList>
            <consortium name="RefSeq"/>
        </authorList>
    </citation>
    <scope>IDENTIFICATION</scope>
    <source>
        <tissue evidence="3">Seedling</tissue>
    </source>
</reference>
<feature type="compositionally biased region" description="Basic and acidic residues" evidence="1">
    <location>
        <begin position="218"/>
        <end position="236"/>
    </location>
</feature>
<evidence type="ECO:0000313" key="3">
    <source>
        <dbReference type="RefSeq" id="XP_015899826.1"/>
    </source>
</evidence>
<organism evidence="2 3">
    <name type="scientific">Ziziphus jujuba</name>
    <name type="common">Chinese jujube</name>
    <name type="synonym">Ziziphus sativa</name>
    <dbReference type="NCBI Taxonomy" id="326968"/>
    <lineage>
        <taxon>Eukaryota</taxon>
        <taxon>Viridiplantae</taxon>
        <taxon>Streptophyta</taxon>
        <taxon>Embryophyta</taxon>
        <taxon>Tracheophyta</taxon>
        <taxon>Spermatophyta</taxon>
        <taxon>Magnoliopsida</taxon>
        <taxon>eudicotyledons</taxon>
        <taxon>Gunneridae</taxon>
        <taxon>Pentapetalae</taxon>
        <taxon>rosids</taxon>
        <taxon>fabids</taxon>
        <taxon>Rosales</taxon>
        <taxon>Rhamnaceae</taxon>
        <taxon>Paliureae</taxon>
        <taxon>Ziziphus</taxon>
    </lineage>
</organism>
<feature type="compositionally biased region" description="Acidic residues" evidence="1">
    <location>
        <begin position="156"/>
        <end position="168"/>
    </location>
</feature>
<feature type="region of interest" description="Disordered" evidence="1">
    <location>
        <begin position="1"/>
        <end position="61"/>
    </location>
</feature>
<dbReference type="KEGG" id="zju:107433091"/>
<dbReference type="PANTHER" id="PTHR33448:SF10">
    <property type="entry name" value="PROTAMINE P1 FAMILY PROTEIN"/>
    <property type="match status" value="1"/>
</dbReference>
<keyword evidence="2" id="KW-1185">Reference proteome</keyword>
<feature type="region of interest" description="Disordered" evidence="1">
    <location>
        <begin position="207"/>
        <end position="239"/>
    </location>
</feature>
<evidence type="ECO:0000313" key="2">
    <source>
        <dbReference type="Proteomes" id="UP001652623"/>
    </source>
</evidence>
<dbReference type="RefSeq" id="XP_015899826.1">
    <property type="nucleotide sequence ID" value="XM_016044340.4"/>
</dbReference>
<dbReference type="GeneID" id="107433091"/>
<feature type="region of interest" description="Disordered" evidence="1">
    <location>
        <begin position="274"/>
        <end position="297"/>
    </location>
</feature>
<feature type="compositionally biased region" description="Polar residues" evidence="1">
    <location>
        <begin position="50"/>
        <end position="60"/>
    </location>
</feature>
<feature type="region of interest" description="Disordered" evidence="1">
    <location>
        <begin position="69"/>
        <end position="88"/>
    </location>
</feature>
<feature type="compositionally biased region" description="Polar residues" evidence="1">
    <location>
        <begin position="144"/>
        <end position="153"/>
    </location>
</feature>
<evidence type="ECO:0000256" key="1">
    <source>
        <dbReference type="SAM" id="MobiDB-lite"/>
    </source>
</evidence>
<sequence length="337" mass="38182">MKLSTKPISSPGRREKFPPPLMRFLRSNVESRSRGRSRSSPLFMRKKNTPIETQEPSSPKVTCMGQVRIRRSSKQAANRPGRTRRPTEAAAPEPCWCKWIQNALFCHHLSGKIKPKSCGPVWRKWVLFFQVGFRRKSEIRQESSKIASKFGNTSEYSEEEDEEEDENEREAKVFVSSCSLPPKNALLLTRCKSAPYRSSSLASRLWGSPLMSEETGEEEQRTEPENRQVNEKKTTSEMDSILDQEAIAIVDPKIEEKLGFFKQLEDSIRQRIVSESANSEEEESKTGEGGVGSARLPILTRCKSEPARIAGKKLDPESSFWKQTRLGVVDPCSTTVL</sequence>
<feature type="region of interest" description="Disordered" evidence="1">
    <location>
        <begin position="142"/>
        <end position="168"/>
    </location>
</feature>
<dbReference type="PANTHER" id="PTHR33448">
    <property type="entry name" value="CHLOROPLAST PROTEIN HCF243-RELATED"/>
    <property type="match status" value="1"/>
</dbReference>
<dbReference type="InParanoid" id="A0A6P4AVJ4"/>
<gene>
    <name evidence="3" type="primary">LOC107433091</name>
</gene>
<name>A0A6P4AVJ4_ZIZJJ</name>
<proteinExistence type="predicted"/>
<dbReference type="AlphaFoldDB" id="A0A6P4AVJ4"/>
<dbReference type="Proteomes" id="UP001652623">
    <property type="component" value="Chromosome 11"/>
</dbReference>
<protein>
    <submittedName>
        <fullName evidence="3">Uncharacterized protein LOC107433091</fullName>
    </submittedName>
</protein>
<accession>A0A6P4AVJ4</accession>